<dbReference type="InterPro" id="IPR042089">
    <property type="entry name" value="Peptidase_M13_dom_2"/>
</dbReference>
<feature type="domain" description="Peptidase M13 C-terminal" evidence="9">
    <location>
        <begin position="550"/>
        <end position="759"/>
    </location>
</feature>
<evidence type="ECO:0000256" key="5">
    <source>
        <dbReference type="ARBA" id="ARBA00022723"/>
    </source>
</evidence>
<evidence type="ECO:0000313" key="12">
    <source>
        <dbReference type="Proteomes" id="UP000792457"/>
    </source>
</evidence>
<reference evidence="11" key="1">
    <citation type="submission" date="2013-04" db="EMBL/GenBank/DDBJ databases">
        <authorList>
            <person name="Qu J."/>
            <person name="Murali S.C."/>
            <person name="Bandaranaike D."/>
            <person name="Bellair M."/>
            <person name="Blankenburg K."/>
            <person name="Chao H."/>
            <person name="Dinh H."/>
            <person name="Doddapaneni H."/>
            <person name="Downs B."/>
            <person name="Dugan-Rocha S."/>
            <person name="Elkadiri S."/>
            <person name="Gnanaolivu R.D."/>
            <person name="Hernandez B."/>
            <person name="Javaid M."/>
            <person name="Jayaseelan J.C."/>
            <person name="Lee S."/>
            <person name="Li M."/>
            <person name="Ming W."/>
            <person name="Munidasa M."/>
            <person name="Muniz J."/>
            <person name="Nguyen L."/>
            <person name="Ongeri F."/>
            <person name="Osuji N."/>
            <person name="Pu L.-L."/>
            <person name="Puazo M."/>
            <person name="Qu C."/>
            <person name="Quiroz J."/>
            <person name="Raj R."/>
            <person name="Weissenberger G."/>
            <person name="Xin Y."/>
            <person name="Zou X."/>
            <person name="Han Y."/>
            <person name="Richards S."/>
            <person name="Worley K."/>
            <person name="Muzny D."/>
            <person name="Gibbs R."/>
        </authorList>
    </citation>
    <scope>NUCLEOTIDE SEQUENCE</scope>
    <source>
        <strain evidence="11">Sampled in the wild</strain>
    </source>
</reference>
<evidence type="ECO:0000256" key="2">
    <source>
        <dbReference type="ARBA" id="ARBA00004401"/>
    </source>
</evidence>
<dbReference type="InterPro" id="IPR008753">
    <property type="entry name" value="Peptidase_M13_N"/>
</dbReference>
<evidence type="ECO:0000256" key="3">
    <source>
        <dbReference type="ARBA" id="ARBA00007357"/>
    </source>
</evidence>
<evidence type="ECO:0000313" key="11">
    <source>
        <dbReference type="EMBL" id="KAG8222219.1"/>
    </source>
</evidence>
<comment type="caution">
    <text evidence="11">The sequence shown here is derived from an EMBL/GenBank/DDBJ whole genome shotgun (WGS) entry which is preliminary data.</text>
</comment>
<dbReference type="Pfam" id="PF05649">
    <property type="entry name" value="Peptidase_M13_N"/>
    <property type="match status" value="1"/>
</dbReference>
<dbReference type="GO" id="GO:0005886">
    <property type="term" value="C:plasma membrane"/>
    <property type="evidence" value="ECO:0007669"/>
    <property type="project" value="UniProtKB-SubCell"/>
</dbReference>
<dbReference type="InterPro" id="IPR024079">
    <property type="entry name" value="MetalloPept_cat_dom_sf"/>
</dbReference>
<keyword evidence="8" id="KW-0482">Metalloprotease</keyword>
<name>A0A8K0JTW9_LADFU</name>
<accession>A0A8K0JTW9</accession>
<comment type="similarity">
    <text evidence="3">Belongs to the peptidase M13 family.</text>
</comment>
<dbReference type="OrthoDB" id="6475849at2759"/>
<dbReference type="PRINTS" id="PR00786">
    <property type="entry name" value="NEPRILYSIN"/>
</dbReference>
<dbReference type="PANTHER" id="PTHR11733">
    <property type="entry name" value="ZINC METALLOPROTEASE FAMILY M13 NEPRILYSIN-RELATED"/>
    <property type="match status" value="1"/>
</dbReference>
<comment type="cofactor">
    <cofactor evidence="1">
        <name>Zn(2+)</name>
        <dbReference type="ChEBI" id="CHEBI:29105"/>
    </cofactor>
</comment>
<comment type="subcellular location">
    <subcellularLocation>
        <location evidence="2">Cell membrane</location>
        <topology evidence="2">Single-pass type II membrane protein</topology>
    </subcellularLocation>
</comment>
<dbReference type="AlphaFoldDB" id="A0A8K0JTW9"/>
<evidence type="ECO:0000256" key="1">
    <source>
        <dbReference type="ARBA" id="ARBA00001947"/>
    </source>
</evidence>
<dbReference type="Proteomes" id="UP000792457">
    <property type="component" value="Unassembled WGS sequence"/>
</dbReference>
<evidence type="ECO:0000256" key="8">
    <source>
        <dbReference type="ARBA" id="ARBA00023049"/>
    </source>
</evidence>
<evidence type="ECO:0000259" key="10">
    <source>
        <dbReference type="Pfam" id="PF05649"/>
    </source>
</evidence>
<evidence type="ECO:0000256" key="4">
    <source>
        <dbReference type="ARBA" id="ARBA00022670"/>
    </source>
</evidence>
<reference evidence="11" key="2">
    <citation type="submission" date="2017-10" db="EMBL/GenBank/DDBJ databases">
        <title>Ladona fulva Genome sequencing and assembly.</title>
        <authorList>
            <person name="Murali S."/>
            <person name="Richards S."/>
            <person name="Bandaranaike D."/>
            <person name="Bellair M."/>
            <person name="Blankenburg K."/>
            <person name="Chao H."/>
            <person name="Dinh H."/>
            <person name="Doddapaneni H."/>
            <person name="Dugan-Rocha S."/>
            <person name="Elkadiri S."/>
            <person name="Gnanaolivu R."/>
            <person name="Hernandez B."/>
            <person name="Skinner E."/>
            <person name="Javaid M."/>
            <person name="Lee S."/>
            <person name="Li M."/>
            <person name="Ming W."/>
            <person name="Munidasa M."/>
            <person name="Muniz J."/>
            <person name="Nguyen L."/>
            <person name="Hughes D."/>
            <person name="Osuji N."/>
            <person name="Pu L.-L."/>
            <person name="Puazo M."/>
            <person name="Qu C."/>
            <person name="Quiroz J."/>
            <person name="Raj R."/>
            <person name="Weissenberger G."/>
            <person name="Xin Y."/>
            <person name="Zou X."/>
            <person name="Han Y."/>
            <person name="Worley K."/>
            <person name="Muzny D."/>
            <person name="Gibbs R."/>
        </authorList>
    </citation>
    <scope>NUCLEOTIDE SEQUENCE</scope>
    <source>
        <strain evidence="11">Sampled in the wild</strain>
    </source>
</reference>
<dbReference type="PROSITE" id="PS51885">
    <property type="entry name" value="NEPRILYSIN"/>
    <property type="match status" value="1"/>
</dbReference>
<dbReference type="Gene3D" id="1.10.1380.10">
    <property type="entry name" value="Neutral endopeptidase , domain2"/>
    <property type="match status" value="1"/>
</dbReference>
<gene>
    <name evidence="11" type="ORF">J437_LFUL001417</name>
</gene>
<sequence>MRSYGLFKRWKLVAGIFIITALAIESRCSAIKQKKIGNPGRYFNHLKKHARRENHVKVCRSELCKKTADELIMSMNESADPCEDFYQFACGGWISKNPVPPTEPHWNQFDLINKKLDIQIRELFEEDDDQEDPFPVNSAKEAYRACMDKERVEEEGLDRLVDLLSEFGGWPMALPEEAWNENVFDWQEMVAETIRNFADFPIVSAYIYVDRKNSSRSVITIDQSSLVLPRSMLIDPSIYSKQIEAYRHWIASTAYEVSSSLKPPSAKMKATSKSRIALDAQDVVEFEMGLANISSPHEARRDAFRLYNPMSLKRLQKWTDSAPTKFSHSNLKWNRFFNILFKEVATIENEERIIVREVEYLFKLMALLERTPLRVIANYLHWRVVKTMCRETTQRLRELAFDFDRVLSGIKEDQPRWRDCILRVSSYMGFATGHQYVKRHFNIDAKHSAEEMVGHIRDAFKSEVEKLTWMDRNTKDAAREKADAMTQFIGYPDWFHNGTALEDYYKGLAVGPSHFENVISLTSFLMKKNLKKLHRPINRNEWTTSPAVVNAFYNPQKNAINIPSKLKHLYPSNLRALNYGSIGVVIGHEITHGFDDMGRQSDLHGNLVQWWSESTLETYLKKAQCFIDQYGSYRVPELEDLLGTEAVANGVITQGENIADNGGIRQAFLAYKRFVQQHGPEPRLVGLEKYTPEQLFYLGFATVWCESSTKESMLQELLSDPHSLHRLRVRGSLSNMEEFSNVFHCKAGSTMNPPDKCRLW</sequence>
<dbReference type="GO" id="GO:0016485">
    <property type="term" value="P:protein processing"/>
    <property type="evidence" value="ECO:0007669"/>
    <property type="project" value="TreeGrafter"/>
</dbReference>
<feature type="domain" description="Peptidase M13 N-terminal" evidence="10">
    <location>
        <begin position="81"/>
        <end position="492"/>
    </location>
</feature>
<keyword evidence="4" id="KW-0645">Protease</keyword>
<organism evidence="11 12">
    <name type="scientific">Ladona fulva</name>
    <name type="common">Scarce chaser dragonfly</name>
    <name type="synonym">Libellula fulva</name>
    <dbReference type="NCBI Taxonomy" id="123851"/>
    <lineage>
        <taxon>Eukaryota</taxon>
        <taxon>Metazoa</taxon>
        <taxon>Ecdysozoa</taxon>
        <taxon>Arthropoda</taxon>
        <taxon>Hexapoda</taxon>
        <taxon>Insecta</taxon>
        <taxon>Pterygota</taxon>
        <taxon>Palaeoptera</taxon>
        <taxon>Odonata</taxon>
        <taxon>Epiprocta</taxon>
        <taxon>Anisoptera</taxon>
        <taxon>Libelluloidea</taxon>
        <taxon>Libellulidae</taxon>
        <taxon>Ladona</taxon>
    </lineage>
</organism>
<protein>
    <submittedName>
        <fullName evidence="11">Uncharacterized protein</fullName>
    </submittedName>
</protein>
<keyword evidence="7" id="KW-0862">Zinc</keyword>
<keyword evidence="6" id="KW-0378">Hydrolase</keyword>
<keyword evidence="5" id="KW-0479">Metal-binding</keyword>
<evidence type="ECO:0000256" key="6">
    <source>
        <dbReference type="ARBA" id="ARBA00022801"/>
    </source>
</evidence>
<keyword evidence="12" id="KW-1185">Reference proteome</keyword>
<dbReference type="InterPro" id="IPR000718">
    <property type="entry name" value="Peptidase_M13"/>
</dbReference>
<dbReference type="GO" id="GO:0046872">
    <property type="term" value="F:metal ion binding"/>
    <property type="evidence" value="ECO:0007669"/>
    <property type="project" value="UniProtKB-KW"/>
</dbReference>
<proteinExistence type="inferred from homology"/>
<dbReference type="CDD" id="cd08662">
    <property type="entry name" value="M13"/>
    <property type="match status" value="1"/>
</dbReference>
<dbReference type="GO" id="GO:0004222">
    <property type="term" value="F:metalloendopeptidase activity"/>
    <property type="evidence" value="ECO:0007669"/>
    <property type="project" value="InterPro"/>
</dbReference>
<evidence type="ECO:0000259" key="9">
    <source>
        <dbReference type="Pfam" id="PF01431"/>
    </source>
</evidence>
<dbReference type="InterPro" id="IPR018497">
    <property type="entry name" value="Peptidase_M13_C"/>
</dbReference>
<dbReference type="Gene3D" id="3.40.390.10">
    <property type="entry name" value="Collagenase (Catalytic Domain)"/>
    <property type="match status" value="1"/>
</dbReference>
<dbReference type="Pfam" id="PF01431">
    <property type="entry name" value="Peptidase_M13"/>
    <property type="match status" value="1"/>
</dbReference>
<dbReference type="SUPFAM" id="SSF55486">
    <property type="entry name" value="Metalloproteases ('zincins'), catalytic domain"/>
    <property type="match status" value="1"/>
</dbReference>
<dbReference type="PANTHER" id="PTHR11733:SF237">
    <property type="entry name" value="NEPRILYSIN-LIKE 4"/>
    <property type="match status" value="1"/>
</dbReference>
<dbReference type="EMBL" id="KZ308127">
    <property type="protein sequence ID" value="KAG8222219.1"/>
    <property type="molecule type" value="Genomic_DNA"/>
</dbReference>
<evidence type="ECO:0000256" key="7">
    <source>
        <dbReference type="ARBA" id="ARBA00022833"/>
    </source>
</evidence>